<evidence type="ECO:0000256" key="1">
    <source>
        <dbReference type="ARBA" id="ARBA00009834"/>
    </source>
</evidence>
<evidence type="ECO:0000313" key="3">
    <source>
        <dbReference type="Proteomes" id="UP000239649"/>
    </source>
</evidence>
<evidence type="ECO:0000313" key="2">
    <source>
        <dbReference type="EMBL" id="PSC67642.1"/>
    </source>
</evidence>
<accession>A0A2P6V0M4</accession>
<name>A0A2P6V0M4_9CHLO</name>
<sequence length="635" mass="67280">MADQLITIFENASLQPKYGYAAELGDGRGVTFGRAGFTSGTSDGLLVVRRYADVAPANNTLARYLPVLRRLAVTAMNKAYGTNITSLEEAQRVMGASLYGEGLLPAAMEAGRPPAELMAPTLDPAGLAGFVPAVQALANNDAFRAVQDKALDDLYYFPSQRAAIRLGLRLLLSKAQLYDTYVQHGEADLASRNYLRSANGIADWTNEHMGGAPVSGVNEVLWLALFLRRRHYILANTDATWSDSVTRVDVFTWLLEAGAAQLDKPVRLAYERCTVAATPGGGQPRGPCTLQQPDAYLIGGVIYGDFLGLAREQAARSQFKAVGDQVNATKAEAMRALLRHFQASLQDFALKHRQDIRRDPVFRAQFHAMCANIGVDPLASNKGTWNKLLGFGDFYYELGVQVVEACITSRAFTGGLVELSAVHKYVQRRRGTAADPVSEDDLLRAIDKLSGLGGGFGVVKIGARQFVRSQPTELSTDGNALIDFAERCGGYFSLQQAAQATGWAEERLREALGAMAREGLLLVDDPPGAGGEAAAAAPLAAGVAAAAAGGGSAPQRLYWVPAVGVMPAIDHYRQHAGLAGVPTVRLADVAAVSLAGAGEDVPPGRPRGEAAVAAVVAGIGGVDLTTGETVERRGS</sequence>
<dbReference type="OrthoDB" id="283883at2759"/>
<dbReference type="InterPro" id="IPR016689">
    <property type="entry name" value="ESCRT-2_cplx_Snf8"/>
</dbReference>
<organism evidence="2 3">
    <name type="scientific">Micractinium conductrix</name>
    <dbReference type="NCBI Taxonomy" id="554055"/>
    <lineage>
        <taxon>Eukaryota</taxon>
        <taxon>Viridiplantae</taxon>
        <taxon>Chlorophyta</taxon>
        <taxon>core chlorophytes</taxon>
        <taxon>Trebouxiophyceae</taxon>
        <taxon>Chlorellales</taxon>
        <taxon>Chlorellaceae</taxon>
        <taxon>Chlorella clade</taxon>
        <taxon>Micractinium</taxon>
    </lineage>
</organism>
<dbReference type="FunFam" id="1.10.10.10:FF:000085">
    <property type="entry name" value="Vacuolar-sorting protein SNF8"/>
    <property type="match status" value="1"/>
</dbReference>
<dbReference type="InterPro" id="IPR000400">
    <property type="entry name" value="Glyco_hydro_46"/>
</dbReference>
<dbReference type="SUPFAM" id="SSF53955">
    <property type="entry name" value="Lysozyme-like"/>
    <property type="match status" value="1"/>
</dbReference>
<gene>
    <name evidence="2" type="ORF">C2E20_8695</name>
</gene>
<dbReference type="InterPro" id="IPR036388">
    <property type="entry name" value="WH-like_DNA-bd_sf"/>
</dbReference>
<reference evidence="2 3" key="1">
    <citation type="journal article" date="2018" name="Plant J.">
        <title>Genome sequences of Chlorella sorokiniana UTEX 1602 and Micractinium conductrix SAG 241.80: implications to maltose excretion by a green alga.</title>
        <authorList>
            <person name="Arriola M.B."/>
            <person name="Velmurugan N."/>
            <person name="Zhang Y."/>
            <person name="Plunkett M.H."/>
            <person name="Hondzo H."/>
            <person name="Barney B.M."/>
        </authorList>
    </citation>
    <scope>NUCLEOTIDE SEQUENCE [LARGE SCALE GENOMIC DNA]</scope>
    <source>
        <strain evidence="2 3">SAG 241.80</strain>
    </source>
</reference>
<dbReference type="EMBL" id="LHPF02000051">
    <property type="protein sequence ID" value="PSC67642.1"/>
    <property type="molecule type" value="Genomic_DNA"/>
</dbReference>
<dbReference type="GO" id="GO:0005576">
    <property type="term" value="C:extracellular region"/>
    <property type="evidence" value="ECO:0007669"/>
    <property type="project" value="InterPro"/>
</dbReference>
<protein>
    <submittedName>
        <fullName evidence="2">Vacuolar sorting-associated 22-like protein 1</fullName>
    </submittedName>
</protein>
<dbReference type="Pfam" id="PF04157">
    <property type="entry name" value="EAP30"/>
    <property type="match status" value="1"/>
</dbReference>
<comment type="caution">
    <text evidence="2">The sequence shown here is derived from an EMBL/GenBank/DDBJ whole genome shotgun (WGS) entry which is preliminary data.</text>
</comment>
<dbReference type="InterPro" id="IPR036390">
    <property type="entry name" value="WH_DNA-bd_sf"/>
</dbReference>
<proteinExistence type="inferred from homology"/>
<dbReference type="Gene3D" id="1.10.10.10">
    <property type="entry name" value="Winged helix-like DNA-binding domain superfamily/Winged helix DNA-binding domain"/>
    <property type="match status" value="2"/>
</dbReference>
<comment type="similarity">
    <text evidence="1">Belongs to the SNF8 family.</text>
</comment>
<dbReference type="Gene3D" id="3.30.386.10">
    <property type="entry name" value="Chitosanase, subunit A, domain 2"/>
    <property type="match status" value="1"/>
</dbReference>
<dbReference type="AlphaFoldDB" id="A0A2P6V0M4"/>
<dbReference type="PANTHER" id="PTHR12806:SF0">
    <property type="entry name" value="VACUOLAR-SORTING PROTEIN SNF8"/>
    <property type="match status" value="1"/>
</dbReference>
<dbReference type="Gene3D" id="6.10.140.180">
    <property type="match status" value="1"/>
</dbReference>
<dbReference type="Gene3D" id="1.20.141.10">
    <property type="entry name" value="Chitosanase, subunit A, domain 1"/>
    <property type="match status" value="1"/>
</dbReference>
<dbReference type="InterPro" id="IPR023346">
    <property type="entry name" value="Lysozyme-like_dom_sf"/>
</dbReference>
<dbReference type="GO" id="GO:0000814">
    <property type="term" value="C:ESCRT II complex"/>
    <property type="evidence" value="ECO:0007669"/>
    <property type="project" value="InterPro"/>
</dbReference>
<dbReference type="STRING" id="554055.A0A2P6V0M4"/>
<keyword evidence="3" id="KW-1185">Reference proteome</keyword>
<dbReference type="GO" id="GO:0043328">
    <property type="term" value="P:protein transport to vacuole involved in ubiquitin-dependent protein catabolic process via the multivesicular body sorting pathway"/>
    <property type="evidence" value="ECO:0007669"/>
    <property type="project" value="TreeGrafter"/>
</dbReference>
<dbReference type="GO" id="GO:0005975">
    <property type="term" value="P:carbohydrate metabolic process"/>
    <property type="evidence" value="ECO:0007669"/>
    <property type="project" value="InterPro"/>
</dbReference>
<dbReference type="PANTHER" id="PTHR12806">
    <property type="entry name" value="EAP30 SUBUNIT OF ELL COMPLEX"/>
    <property type="match status" value="1"/>
</dbReference>
<dbReference type="InterPro" id="IPR040608">
    <property type="entry name" value="Snf8/Vps36"/>
</dbReference>
<dbReference type="GO" id="GO:0016977">
    <property type="term" value="F:chitosanase activity"/>
    <property type="evidence" value="ECO:0007669"/>
    <property type="project" value="InterPro"/>
</dbReference>
<dbReference type="Proteomes" id="UP000239649">
    <property type="component" value="Unassembled WGS sequence"/>
</dbReference>
<dbReference type="SUPFAM" id="SSF46785">
    <property type="entry name" value="Winged helix' DNA-binding domain"/>
    <property type="match status" value="1"/>
</dbReference>
<dbReference type="Pfam" id="PF01374">
    <property type="entry name" value="Glyco_hydro_46"/>
    <property type="match status" value="2"/>
</dbReference>
<dbReference type="InterPro" id="IPR023099">
    <property type="entry name" value="Glyco_hydro_46_N"/>
</dbReference>